<dbReference type="RefSeq" id="XP_041292558.1">
    <property type="nucleotide sequence ID" value="XM_041437406.1"/>
</dbReference>
<evidence type="ECO:0000256" key="1">
    <source>
        <dbReference type="SAM" id="MobiDB-lite"/>
    </source>
</evidence>
<evidence type="ECO:0000313" key="3">
    <source>
        <dbReference type="Proteomes" id="UP000823399"/>
    </source>
</evidence>
<organism evidence="2 3">
    <name type="scientific">Suillus discolor</name>
    <dbReference type="NCBI Taxonomy" id="1912936"/>
    <lineage>
        <taxon>Eukaryota</taxon>
        <taxon>Fungi</taxon>
        <taxon>Dikarya</taxon>
        <taxon>Basidiomycota</taxon>
        <taxon>Agaricomycotina</taxon>
        <taxon>Agaricomycetes</taxon>
        <taxon>Agaricomycetidae</taxon>
        <taxon>Boletales</taxon>
        <taxon>Suillineae</taxon>
        <taxon>Suillaceae</taxon>
        <taxon>Suillus</taxon>
    </lineage>
</organism>
<feature type="region of interest" description="Disordered" evidence="1">
    <location>
        <begin position="342"/>
        <end position="362"/>
    </location>
</feature>
<name>A0A9P7JU48_9AGAM</name>
<sequence>MSSGTSAQQFITKLMTSPQNRALAMEADTIRGLLGFARQLQPGDPKHVEYRGKISQILVSLNSGFSMCTEQTILQFVRVQTLIPAATMFDPIFLSAAVEITTICQNKQWVGIPSWQNIREDDPRIENHPLIHKTWYVHPDQQMLQALPEGVLLLADPPTAADDVPLIADNTSVASSAISERRLRVFGPKSLSHVDENGEEEETLQTDQSKGLSNHRGSKKRGCELQTPLTGGMRDGAHKRICADTKSNTVNKTGEGVSKGVIYVQHPGAKTKTPTALSLKANGNSANTLTTRPGTVSATDPCPRCAREGKICMRARGKTGLLLVCTACKQLKKKCELDVNQPTKQRGKSGLRGGFHSRSSERVKARKMSARRMGTSAVQRKQPRVVMSYVSVPQLPNSAPDSKTVKLSNVKRKMSSMEGVIDLLHREIQTLRTIIDASN</sequence>
<dbReference type="Proteomes" id="UP000823399">
    <property type="component" value="Unassembled WGS sequence"/>
</dbReference>
<keyword evidence="3" id="KW-1185">Reference proteome</keyword>
<dbReference type="AlphaFoldDB" id="A0A9P7JU48"/>
<dbReference type="EMBL" id="JABBWM010000029">
    <property type="protein sequence ID" value="KAG2107960.1"/>
    <property type="molecule type" value="Genomic_DNA"/>
</dbReference>
<dbReference type="GeneID" id="64699665"/>
<dbReference type="OrthoDB" id="2630488at2759"/>
<comment type="caution">
    <text evidence="2">The sequence shown here is derived from an EMBL/GenBank/DDBJ whole genome shotgun (WGS) entry which is preliminary data.</text>
</comment>
<feature type="region of interest" description="Disordered" evidence="1">
    <location>
        <begin position="189"/>
        <end position="237"/>
    </location>
</feature>
<proteinExistence type="predicted"/>
<feature type="region of interest" description="Disordered" evidence="1">
    <location>
        <begin position="273"/>
        <end position="298"/>
    </location>
</feature>
<gene>
    <name evidence="2" type="ORF">F5147DRAFT_695899</name>
</gene>
<reference evidence="2" key="1">
    <citation type="journal article" date="2020" name="New Phytol.">
        <title>Comparative genomics reveals dynamic genome evolution in host specialist ectomycorrhizal fungi.</title>
        <authorList>
            <person name="Lofgren L.A."/>
            <person name="Nguyen N.H."/>
            <person name="Vilgalys R."/>
            <person name="Ruytinx J."/>
            <person name="Liao H.L."/>
            <person name="Branco S."/>
            <person name="Kuo A."/>
            <person name="LaButti K."/>
            <person name="Lipzen A."/>
            <person name="Andreopoulos W."/>
            <person name="Pangilinan J."/>
            <person name="Riley R."/>
            <person name="Hundley H."/>
            <person name="Na H."/>
            <person name="Barry K."/>
            <person name="Grigoriev I.V."/>
            <person name="Stajich J.E."/>
            <person name="Kennedy P.G."/>
        </authorList>
    </citation>
    <scope>NUCLEOTIDE SEQUENCE</scope>
    <source>
        <strain evidence="2">FC423</strain>
    </source>
</reference>
<accession>A0A9P7JU48</accession>
<evidence type="ECO:0000313" key="2">
    <source>
        <dbReference type="EMBL" id="KAG2107960.1"/>
    </source>
</evidence>
<protein>
    <submittedName>
        <fullName evidence="2">Uncharacterized protein</fullName>
    </submittedName>
</protein>